<dbReference type="PANTHER" id="PTHR31025">
    <property type="entry name" value="SI:CH211-196P9.1-RELATED"/>
    <property type="match status" value="1"/>
</dbReference>
<reference evidence="1 2" key="1">
    <citation type="journal article" date="2017" name="PLoS Biol.">
        <title>The sea cucumber genome provides insights into morphological evolution and visceral regeneration.</title>
        <authorList>
            <person name="Zhang X."/>
            <person name="Sun L."/>
            <person name="Yuan J."/>
            <person name="Sun Y."/>
            <person name="Gao Y."/>
            <person name="Zhang L."/>
            <person name="Li S."/>
            <person name="Dai H."/>
            <person name="Hamel J.F."/>
            <person name="Liu C."/>
            <person name="Yu Y."/>
            <person name="Liu S."/>
            <person name="Lin W."/>
            <person name="Guo K."/>
            <person name="Jin S."/>
            <person name="Xu P."/>
            <person name="Storey K.B."/>
            <person name="Huan P."/>
            <person name="Zhang T."/>
            <person name="Zhou Y."/>
            <person name="Zhang J."/>
            <person name="Lin C."/>
            <person name="Li X."/>
            <person name="Xing L."/>
            <person name="Huo D."/>
            <person name="Sun M."/>
            <person name="Wang L."/>
            <person name="Mercier A."/>
            <person name="Li F."/>
            <person name="Yang H."/>
            <person name="Xiang J."/>
        </authorList>
    </citation>
    <scope>NUCLEOTIDE SEQUENCE [LARGE SCALE GENOMIC DNA]</scope>
    <source>
        <strain evidence="1">Shaxun</strain>
        <tissue evidence="1">Muscle</tissue>
    </source>
</reference>
<name>A0A2G8LQY2_STIJA</name>
<sequence>MVQILVAYMIENFGDRLTDYFFGVAIFTQEAWYTPGKGLHSASGWLKERLRNVRRRTSGTKRTAQVPTVSKMVKVTALPDCSVSETDDYAMKEWLKNHIEPLSQVHEFMEKTTIKRAEWIRKSWFINSSILKEYPRLIDIPGMWTPRFVEKVLQYADLQGKWQSYLNVRADRLDSDEKKSNIGLNLLPCILPSGRKGKKRCSIDDAMKSFVDVQPVGTNMPKYLEEVDNCQPFVLIMGDRDAAHQIFVVADGHGLEQQTLLKALDVCFKLFYVLDLHYPWQCAVTWEFVQKVLYGLDNKVK</sequence>
<evidence type="ECO:0000313" key="2">
    <source>
        <dbReference type="Proteomes" id="UP000230750"/>
    </source>
</evidence>
<dbReference type="OrthoDB" id="10066002at2759"/>
<gene>
    <name evidence="1" type="ORF">BSL78_00424</name>
</gene>
<dbReference type="Proteomes" id="UP000230750">
    <property type="component" value="Unassembled WGS sequence"/>
</dbReference>
<keyword evidence="2" id="KW-1185">Reference proteome</keyword>
<dbReference type="AlphaFoldDB" id="A0A2G8LQY2"/>
<evidence type="ECO:0000313" key="1">
    <source>
        <dbReference type="EMBL" id="PIK62632.1"/>
    </source>
</evidence>
<accession>A0A2G8LQY2</accession>
<dbReference type="STRING" id="307972.A0A2G8LQY2"/>
<comment type="caution">
    <text evidence="1">The sequence shown here is derived from an EMBL/GenBank/DDBJ whole genome shotgun (WGS) entry which is preliminary data.</text>
</comment>
<dbReference type="PANTHER" id="PTHR31025:SF9">
    <property type="entry name" value="SI:DKEY-286J15.1"/>
    <property type="match status" value="1"/>
</dbReference>
<organism evidence="1 2">
    <name type="scientific">Stichopus japonicus</name>
    <name type="common">Sea cucumber</name>
    <dbReference type="NCBI Taxonomy" id="307972"/>
    <lineage>
        <taxon>Eukaryota</taxon>
        <taxon>Metazoa</taxon>
        <taxon>Echinodermata</taxon>
        <taxon>Eleutherozoa</taxon>
        <taxon>Echinozoa</taxon>
        <taxon>Holothuroidea</taxon>
        <taxon>Aspidochirotacea</taxon>
        <taxon>Aspidochirotida</taxon>
        <taxon>Stichopodidae</taxon>
        <taxon>Apostichopus</taxon>
    </lineage>
</organism>
<proteinExistence type="predicted"/>
<dbReference type="EMBL" id="MRZV01000008">
    <property type="protein sequence ID" value="PIK62632.1"/>
    <property type="molecule type" value="Genomic_DNA"/>
</dbReference>
<protein>
    <submittedName>
        <fullName evidence="1">Uncharacterized protein</fullName>
    </submittedName>
</protein>